<keyword evidence="4 11" id="KW-0647">Proteasome</keyword>
<dbReference type="InterPro" id="IPR055444">
    <property type="entry name" value="ARM_ECM29"/>
</dbReference>
<dbReference type="GO" id="GO:0005737">
    <property type="term" value="C:cytoplasm"/>
    <property type="evidence" value="ECO:0007669"/>
    <property type="project" value="UniProtKB-SubCell"/>
</dbReference>
<sequence length="2147" mass="233681">MTSLSELELVQRVYDRIAAAATDEQLEAELLRYLAPVINKLSSTQDAVRNTIVEMLGHVNRRVKDHHHIQLPVEALLDQFSSDVSAFVVNFSLVYIKMGFPRLDDNKQVELLPKLLSSLENKSSHLQDSLLRLLLPVLGLVKCSDALTSPLMSLREKPHIAKILLDYMQDILLLPYGATPRTREELLQRLQHQQQRQETLREEREQRQLNQPGGADEQDDEEEEEESNENLVPVPAVPAGMSIVSFRRAIGDHPLKPDDLETLKKTVIKFLDTEILTPSSMAHALMIATSDTRFTVADAADSLLRRMDGTIEWNSSPVISAMYVLFLGTLTPIERGPVERFKNPANTRIRLKLMPCFLKSREAANYSPLAVKVFCECLWGSHTNNRLKQQGITFLHHVSFSASTEKLKPVGSLLFSGVVKIIEEEKNNAKLTSLAYGALAKLSLKLPNLLLSHQHQLHYLMTLMDALSHEVGDVLLAIQEALSMVAPVCKQLTPASQDTLCIMLSEHVQSDNPALRRTAVHYAATVFSRTHCASRFIMLLATGDSEDDVRLEATRELYKSSGGDDSNSTPKFESPGFLPMLRFIVQRINDIPRSRWRDVATTSMPYTLKVMEELLLYLQHCLAVESGSNSTEAGGNSLSAVSSFKEGALMWPNCTAVGRFVEQTLGREEDGQDDPFAEYLRISEMAANAWSASAVEAIVRLVAVAPTTLARYYTDRMDWIRRFLVRGGHAGQVAALLYGIVAGQISDLSKFEHSIQLIRHHKEQRMESQECFILAMGHSLAFAQHRIKHDNDVIMEDRWLFFDNVVCGLVVQLVNSEGGTLLPSLVVAVGEVARHVPLPIPVFHDPPHPTWVPSSLLPDSSSHSAASQEQCEAQSASASETNTAAVAAAESSSVEMLSKIEEKPTVAAAERSEAKNIVKPTTAATTTAVAATKKEPKPGSLVNVVEILQHVYENNKLSSKIREQAIQSAGYLCVGDQHMHFKPAVMESLLELSKQSDEMEIHFSVGGALSDCVLGAQSVSSRNLWTQNDPNKEESDNKTSVAVADGTGAADVSSTSPAAAGTNGAAATDASPTGAGAADAGISDVEPMDTTDATTTAATTARASTAVATTEAAGPPLAESEVASLAWLLHQLLNKYIPMTKPSVRQASCIWLLTILKRCRYMPGVQDNIMAIQGAFMNLLGDNNELVQDAASKGLCVVYECCSEALRKSLVEGLVHALTEGKSRVSNVTGDTKLFREGELGTASTGGQLSTYKELCSLASDLNQPDLIYKFMNLANHNAIWNSRKGAAFGFGSLASQAGAQLEPYLPQIVPKLFRYQHDPTPRIQQPMAHIWSCLVTDTNKTTEKYYSSILSDLLSSLTSSLWRVRESSCSALTELIRQHSVVPAVPHLATLWTTLFKVRDDVKESVRDAASKTLQSLSKSCIKVCEAGGAESQQVMECVLPILLTAGISSSVADVRSVSLDAIVKLCRSGGAMIRPHLGTLVPALLEAIAGLEHQSLSYTSVRTASDDDRDRFDSLRVAAARGTPMMDTLNYVLQFVDDQVMESVIVGVVDVLKRSVGLTSRTTAAHVVETLTHTCPGPLAKFAGKILTALVNGLNDRNATIRKIFANAIGTVVKVAKSSSVEKLLNKLQTWYLEKEEDSVRMSVGITLRSMHRQSSDIMKDYASLALPLAFLAMHAHKTPEEDPTGTDVWEEIWSDNTPGAEAGIRLHLSEIIAVCEKVAVCSNWAMKSQSGRALSTMSEKVGHALTEEQTSLVVNLLLNTLQGRTWAGKESLILSLSTVVVKTKSVLIKISSKDDELLLDTVVKVMIREATKEKMEYKVHAIQALTTVLEEYQVDKFEVVFDICFPRINQSNGGSNDSSGSSSSTGASTSCSSSSNSSTTASTSSSAVVATGGSSSGTVVTEEDRKADMLENDATWKLLDELICSLGKAWPISSRKDTQERYSVRFVELLNASVSKVPRKTQLTVISTLGKYWDRHYLLLDTETGANASNTVISSSNSAGATASNTGVTATGVTTSSAGDSVSSMDVCPENASSEASSNSELTSTTASAVQSMPLYDPLMETQFDPVIQQSCKIFNYCLGISKYYSLRKQTLSVLLEMVSRIKGNPIILGKVSGAVVAAVEEARRDAQPDIQHLATTIHKILRA</sequence>
<feature type="compositionally biased region" description="Low complexity" evidence="6">
    <location>
        <begin position="860"/>
        <end position="884"/>
    </location>
</feature>
<dbReference type="Pfam" id="PF23271">
    <property type="entry name" value="HEAT_GCN1"/>
    <property type="match status" value="1"/>
</dbReference>
<feature type="region of interest" description="Disordered" evidence="6">
    <location>
        <begin position="1046"/>
        <end position="1107"/>
    </location>
</feature>
<feature type="compositionally biased region" description="Low complexity" evidence="6">
    <location>
        <begin position="1046"/>
        <end position="1071"/>
    </location>
</feature>
<dbReference type="PANTHER" id="PTHR23346:SF19">
    <property type="entry name" value="PROTEASOME ADAPTER AND SCAFFOLD PROTEIN ECM29"/>
    <property type="match status" value="1"/>
</dbReference>
<feature type="region of interest" description="Disordered" evidence="6">
    <location>
        <begin position="853"/>
        <end position="884"/>
    </location>
</feature>
<evidence type="ECO:0000256" key="6">
    <source>
        <dbReference type="SAM" id="MobiDB-lite"/>
    </source>
</evidence>
<dbReference type="InterPro" id="IPR011989">
    <property type="entry name" value="ARM-like"/>
</dbReference>
<evidence type="ECO:0000256" key="4">
    <source>
        <dbReference type="ARBA" id="ARBA00022942"/>
    </source>
</evidence>
<reference evidence="11" key="1">
    <citation type="submission" date="2017-11" db="EMBL/GenBank/DDBJ databases">
        <title>The sensing device of the deep-sea amphipod.</title>
        <authorList>
            <person name="Kobayashi H."/>
            <person name="Nagahama T."/>
            <person name="Arai W."/>
            <person name="Sasagawa Y."/>
            <person name="Umeda M."/>
            <person name="Hayashi T."/>
            <person name="Nikaido I."/>
            <person name="Watanabe H."/>
            <person name="Oguri K."/>
            <person name="Kitazato H."/>
            <person name="Fujioka K."/>
            <person name="Kido Y."/>
            <person name="Takami H."/>
        </authorList>
    </citation>
    <scope>NUCLEOTIDE SEQUENCE</scope>
    <source>
        <tissue evidence="11">Whole body</tissue>
    </source>
</reference>
<feature type="compositionally biased region" description="Acidic residues" evidence="6">
    <location>
        <begin position="216"/>
        <end position="228"/>
    </location>
</feature>
<evidence type="ECO:0000256" key="1">
    <source>
        <dbReference type="ARBA" id="ARBA00004496"/>
    </source>
</evidence>
<evidence type="ECO:0000259" key="8">
    <source>
        <dbReference type="Pfam" id="PF23271"/>
    </source>
</evidence>
<feature type="compositionally biased region" description="Low complexity" evidence="6">
    <location>
        <begin position="1090"/>
        <end position="1107"/>
    </location>
</feature>
<dbReference type="InterPro" id="IPR016024">
    <property type="entry name" value="ARM-type_fold"/>
</dbReference>
<evidence type="ECO:0000259" key="7">
    <source>
        <dbReference type="Pfam" id="PF13001"/>
    </source>
</evidence>
<feature type="compositionally biased region" description="Basic and acidic residues" evidence="6">
    <location>
        <begin position="198"/>
        <end position="207"/>
    </location>
</feature>
<proteinExistence type="evidence at transcript level"/>
<evidence type="ECO:0000259" key="9">
    <source>
        <dbReference type="Pfam" id="PF23702"/>
    </source>
</evidence>
<dbReference type="GO" id="GO:0060090">
    <property type="term" value="F:molecular adaptor activity"/>
    <property type="evidence" value="ECO:0007669"/>
    <property type="project" value="InterPro"/>
</dbReference>
<dbReference type="GO" id="GO:0036503">
    <property type="term" value="P:ERAD pathway"/>
    <property type="evidence" value="ECO:0007669"/>
    <property type="project" value="TreeGrafter"/>
</dbReference>
<dbReference type="GO" id="GO:0000502">
    <property type="term" value="C:proteasome complex"/>
    <property type="evidence" value="ECO:0007669"/>
    <property type="project" value="UniProtKB-KW"/>
</dbReference>
<feature type="region of interest" description="Disordered" evidence="6">
    <location>
        <begin position="188"/>
        <end position="234"/>
    </location>
</feature>
<evidence type="ECO:0000313" key="11">
    <source>
        <dbReference type="EMBL" id="LAC22493.1"/>
    </source>
</evidence>
<dbReference type="InterPro" id="IPR057546">
    <property type="entry name" value="HEAT_GCN1"/>
</dbReference>
<feature type="repeat" description="HEAT" evidence="5">
    <location>
        <begin position="1588"/>
        <end position="1626"/>
    </location>
</feature>
<organism evidence="11">
    <name type="scientific">Hirondellea gigas</name>
    <dbReference type="NCBI Taxonomy" id="1518452"/>
    <lineage>
        <taxon>Eukaryota</taxon>
        <taxon>Metazoa</taxon>
        <taxon>Ecdysozoa</taxon>
        <taxon>Arthropoda</taxon>
        <taxon>Crustacea</taxon>
        <taxon>Multicrustacea</taxon>
        <taxon>Malacostraca</taxon>
        <taxon>Eumalacostraca</taxon>
        <taxon>Peracarida</taxon>
        <taxon>Amphipoda</taxon>
        <taxon>Amphilochidea</taxon>
        <taxon>Lysianassida</taxon>
        <taxon>Lysianassidira</taxon>
        <taxon>Lysianassoidea</taxon>
        <taxon>Lysianassidae</taxon>
        <taxon>Hirondellea</taxon>
    </lineage>
</organism>
<dbReference type="EMBL" id="IACT01003244">
    <property type="protein sequence ID" value="LAC22493.1"/>
    <property type="molecule type" value="mRNA"/>
</dbReference>
<comment type="subcellular location">
    <subcellularLocation>
        <location evidence="1">Cytoplasm</location>
    </subcellularLocation>
</comment>
<dbReference type="Pfam" id="PF23702">
    <property type="entry name" value="ARM_ECM29"/>
    <property type="match status" value="1"/>
</dbReference>
<dbReference type="InterPro" id="IPR021133">
    <property type="entry name" value="HEAT_type_2"/>
</dbReference>
<feature type="domain" description="ECM29 ARM-like repeats" evidence="9">
    <location>
        <begin position="653"/>
        <end position="781"/>
    </location>
</feature>
<dbReference type="Gene3D" id="1.25.10.10">
    <property type="entry name" value="Leucine-rich Repeat Variant"/>
    <property type="match status" value="4"/>
</dbReference>
<dbReference type="SUPFAM" id="SSF48371">
    <property type="entry name" value="ARM repeat"/>
    <property type="match status" value="3"/>
</dbReference>
<evidence type="ECO:0000256" key="3">
    <source>
        <dbReference type="ARBA" id="ARBA00022737"/>
    </source>
</evidence>
<feature type="domain" description="Proteasome component Ecm29 N-terminal" evidence="7">
    <location>
        <begin position="10"/>
        <end position="541"/>
    </location>
</feature>
<dbReference type="InterPro" id="IPR055443">
    <property type="entry name" value="HEAT_ECM29"/>
</dbReference>
<dbReference type="Pfam" id="PF24492">
    <property type="entry name" value="HEAT_ECM29"/>
    <property type="match status" value="1"/>
</dbReference>
<feature type="domain" description="Proteasome adapter and scaffold protein ECM29 HEAT-repeat" evidence="10">
    <location>
        <begin position="1475"/>
        <end position="1635"/>
    </location>
</feature>
<feature type="region of interest" description="Disordered" evidence="6">
    <location>
        <begin position="1855"/>
        <end position="1907"/>
    </location>
</feature>
<feature type="region of interest" description="Disordered" evidence="6">
    <location>
        <begin position="2017"/>
        <end position="2047"/>
    </location>
</feature>
<dbReference type="GO" id="GO:0005634">
    <property type="term" value="C:nucleus"/>
    <property type="evidence" value="ECO:0007669"/>
    <property type="project" value="TreeGrafter"/>
</dbReference>
<feature type="compositionally biased region" description="Low complexity" evidence="6">
    <location>
        <begin position="188"/>
        <end position="197"/>
    </location>
</feature>
<dbReference type="InterPro" id="IPR024372">
    <property type="entry name" value="Ecm29_N"/>
</dbReference>
<dbReference type="PROSITE" id="PS50077">
    <property type="entry name" value="HEAT_REPEAT"/>
    <property type="match status" value="1"/>
</dbReference>
<evidence type="ECO:0000256" key="2">
    <source>
        <dbReference type="ARBA" id="ARBA00022490"/>
    </source>
</evidence>
<name>A0A6A7FWF3_9CRUS</name>
<feature type="compositionally biased region" description="Low complexity" evidence="6">
    <location>
        <begin position="1855"/>
        <end position="1903"/>
    </location>
</feature>
<keyword evidence="3" id="KW-0677">Repeat</keyword>
<dbReference type="GO" id="GO:0043248">
    <property type="term" value="P:proteasome assembly"/>
    <property type="evidence" value="ECO:0007669"/>
    <property type="project" value="InterPro"/>
</dbReference>
<dbReference type="Pfam" id="PF23731">
    <property type="entry name" value="ARM_ECM29_C"/>
    <property type="match status" value="1"/>
</dbReference>
<evidence type="ECO:0000256" key="5">
    <source>
        <dbReference type="PROSITE-ProRule" id="PRU00103"/>
    </source>
</evidence>
<keyword evidence="2" id="KW-0963">Cytoplasm</keyword>
<dbReference type="PANTHER" id="PTHR23346">
    <property type="entry name" value="TRANSLATIONAL ACTIVATOR GCN1-RELATED"/>
    <property type="match status" value="1"/>
</dbReference>
<feature type="domain" description="Stalled ribosome sensor GCN1-like HEAT repeats region" evidence="8">
    <location>
        <begin position="1291"/>
        <end position="1422"/>
    </location>
</feature>
<dbReference type="Pfam" id="PF13001">
    <property type="entry name" value="ECM29_N"/>
    <property type="match status" value="1"/>
</dbReference>
<protein>
    <submittedName>
        <fullName evidence="11">Proteasome-associated protein ECM29 homolog</fullName>
    </submittedName>
</protein>
<accession>A0A6A7FWF3</accession>
<evidence type="ECO:0000259" key="10">
    <source>
        <dbReference type="Pfam" id="PF24492"/>
    </source>
</evidence>